<dbReference type="PANTHER" id="PTHR43201:SF5">
    <property type="entry name" value="MEDIUM-CHAIN ACYL-COA LIGASE ACSF2, MITOCHONDRIAL"/>
    <property type="match status" value="1"/>
</dbReference>
<dbReference type="Pfam" id="PF00501">
    <property type="entry name" value="AMP-binding"/>
    <property type="match status" value="1"/>
</dbReference>
<comment type="similarity">
    <text evidence="1">Belongs to the ATP-dependent AMP-binding enzyme family.</text>
</comment>
<dbReference type="SUPFAM" id="SSF56801">
    <property type="entry name" value="Acetyl-CoA synthetase-like"/>
    <property type="match status" value="1"/>
</dbReference>
<dbReference type="Gene3D" id="3.30.300.30">
    <property type="match status" value="1"/>
</dbReference>
<dbReference type="PROSITE" id="PS00455">
    <property type="entry name" value="AMP_BINDING"/>
    <property type="match status" value="1"/>
</dbReference>
<evidence type="ECO:0000256" key="1">
    <source>
        <dbReference type="ARBA" id="ARBA00006432"/>
    </source>
</evidence>
<dbReference type="InterPro" id="IPR000873">
    <property type="entry name" value="AMP-dep_synth/lig_dom"/>
</dbReference>
<evidence type="ECO:0000313" key="5">
    <source>
        <dbReference type="EMBL" id="SUZ55582.1"/>
    </source>
</evidence>
<dbReference type="InterPro" id="IPR020845">
    <property type="entry name" value="AMP-binding_CS"/>
</dbReference>
<proteinExistence type="inferred from homology"/>
<dbReference type="Gene3D" id="3.40.50.12780">
    <property type="entry name" value="N-terminal domain of ligase-like"/>
    <property type="match status" value="1"/>
</dbReference>
<keyword evidence="2" id="KW-0436">Ligase</keyword>
<dbReference type="CDD" id="cd17631">
    <property type="entry name" value="FACL_FadD13-like"/>
    <property type="match status" value="1"/>
</dbReference>
<dbReference type="GO" id="GO:0031956">
    <property type="term" value="F:medium-chain fatty acid-CoA ligase activity"/>
    <property type="evidence" value="ECO:0007669"/>
    <property type="project" value="TreeGrafter"/>
</dbReference>
<dbReference type="NCBIfam" id="NF004837">
    <property type="entry name" value="PRK06187.1"/>
    <property type="match status" value="1"/>
</dbReference>
<dbReference type="InterPro" id="IPR045851">
    <property type="entry name" value="AMP-bd_C_sf"/>
</dbReference>
<dbReference type="PANTHER" id="PTHR43201">
    <property type="entry name" value="ACYL-COA SYNTHETASE"/>
    <property type="match status" value="1"/>
</dbReference>
<evidence type="ECO:0008006" key="6">
    <source>
        <dbReference type="Google" id="ProtNLM"/>
    </source>
</evidence>
<name>A0A381NLU7_9ZZZZ</name>
<evidence type="ECO:0000256" key="2">
    <source>
        <dbReference type="ARBA" id="ARBA00022598"/>
    </source>
</evidence>
<dbReference type="Pfam" id="PF13193">
    <property type="entry name" value="AMP-binding_C"/>
    <property type="match status" value="1"/>
</dbReference>
<accession>A0A381NLU7</accession>
<dbReference type="InterPro" id="IPR025110">
    <property type="entry name" value="AMP-bd_C"/>
</dbReference>
<evidence type="ECO:0000259" key="4">
    <source>
        <dbReference type="Pfam" id="PF13193"/>
    </source>
</evidence>
<feature type="domain" description="AMP-dependent synthetase/ligase" evidence="3">
    <location>
        <begin position="12"/>
        <end position="370"/>
    </location>
</feature>
<feature type="domain" description="AMP-binding enzyme C-terminal" evidence="4">
    <location>
        <begin position="420"/>
        <end position="495"/>
    </location>
</feature>
<organism evidence="5">
    <name type="scientific">marine metagenome</name>
    <dbReference type="NCBI Taxonomy" id="408172"/>
    <lineage>
        <taxon>unclassified sequences</taxon>
        <taxon>metagenomes</taxon>
        <taxon>ecological metagenomes</taxon>
    </lineage>
</organism>
<protein>
    <recommendedName>
        <fullName evidence="6">Acid--CoA ligase</fullName>
    </recommendedName>
</protein>
<evidence type="ECO:0000259" key="3">
    <source>
        <dbReference type="Pfam" id="PF00501"/>
    </source>
</evidence>
<dbReference type="EMBL" id="UINC01000449">
    <property type="protein sequence ID" value="SUZ55582.1"/>
    <property type="molecule type" value="Genomic_DNA"/>
</dbReference>
<dbReference type="FunFam" id="3.30.300.30:FF:000008">
    <property type="entry name" value="2,3-dihydroxybenzoate-AMP ligase"/>
    <property type="match status" value="1"/>
</dbReference>
<dbReference type="GO" id="GO:0006631">
    <property type="term" value="P:fatty acid metabolic process"/>
    <property type="evidence" value="ECO:0007669"/>
    <property type="project" value="TreeGrafter"/>
</dbReference>
<reference evidence="5" key="1">
    <citation type="submission" date="2018-05" db="EMBL/GenBank/DDBJ databases">
        <authorList>
            <person name="Lanie J.A."/>
            <person name="Ng W.-L."/>
            <person name="Kazmierczak K.M."/>
            <person name="Andrzejewski T.M."/>
            <person name="Davidsen T.M."/>
            <person name="Wayne K.J."/>
            <person name="Tettelin H."/>
            <person name="Glass J.I."/>
            <person name="Rusch D."/>
            <person name="Podicherti R."/>
            <person name="Tsui H.-C.T."/>
            <person name="Winkler M.E."/>
        </authorList>
    </citation>
    <scope>NUCLEOTIDE SEQUENCE</scope>
</reference>
<sequence length="514" mass="57085">MTVNHYDWSAYHANVRPNKIAIRDLSINKELTYSELDIRSNKLAEWLQRNGVGKGDRVAILSQNCAEFFELEFACAKIGAIELPLNWRLTKPELEYILNDSTPTVLIYDAAFLDISLELQKDCQIKESLQIDNEDSSSQYESALRESNGNYQEVPTTHDDLIMIMYTSGTTGHPKGAMINHRMQLYNCINLAAPAFVSPETVQLVVLPLFHTGGMNCYANPVLHAGGELILIREFDPGLALSILGNSEYKVSHFFAVPAPYQFMMNHPDFDKTDLSFLKIAGIGGAPCAEAILKTWSGRGVSMIQGWGMTETSPGGIGLDAADAERKLGSAGKPLMHTEVKVVDDDGNELPWGEVGELYIRGPNITPGYWNKPEATKDSFDGDWLKTGDAARFDDEGFVYIVDRWKDMYISGGENVYPAEVENVIYQLPQIAEAAVIGVPDERWGETGKVFISLKEGQSIEEKDIIEHCLKNLAKFKVPQSVEFIELLPRNATGKVLKRELREEVVGSNAPAIT</sequence>
<gene>
    <name evidence="5" type="ORF">METZ01_LOCUS8436</name>
</gene>
<dbReference type="AlphaFoldDB" id="A0A381NLU7"/>
<dbReference type="InterPro" id="IPR042099">
    <property type="entry name" value="ANL_N_sf"/>
</dbReference>